<reference evidence="2 3" key="1">
    <citation type="journal article" date="2016" name="Mol. Biol. Evol.">
        <title>Comparative Genomics of Early-Diverging Mushroom-Forming Fungi Provides Insights into the Origins of Lignocellulose Decay Capabilities.</title>
        <authorList>
            <person name="Nagy L.G."/>
            <person name="Riley R."/>
            <person name="Tritt A."/>
            <person name="Adam C."/>
            <person name="Daum C."/>
            <person name="Floudas D."/>
            <person name="Sun H."/>
            <person name="Yadav J.S."/>
            <person name="Pangilinan J."/>
            <person name="Larsson K.H."/>
            <person name="Matsuura K."/>
            <person name="Barry K."/>
            <person name="Labutti K."/>
            <person name="Kuo R."/>
            <person name="Ohm R.A."/>
            <person name="Bhattacharya S.S."/>
            <person name="Shirouzu T."/>
            <person name="Yoshinaga Y."/>
            <person name="Martin F.M."/>
            <person name="Grigoriev I.V."/>
            <person name="Hibbett D.S."/>
        </authorList>
    </citation>
    <scope>NUCLEOTIDE SEQUENCE [LARGE SCALE GENOMIC DNA]</scope>
    <source>
        <strain evidence="2 3">HHB12029</strain>
    </source>
</reference>
<name>A0A165K558_EXIGL</name>
<dbReference type="InParanoid" id="A0A165K558"/>
<dbReference type="AlphaFoldDB" id="A0A165K558"/>
<organism evidence="2 3">
    <name type="scientific">Exidia glandulosa HHB12029</name>
    <dbReference type="NCBI Taxonomy" id="1314781"/>
    <lineage>
        <taxon>Eukaryota</taxon>
        <taxon>Fungi</taxon>
        <taxon>Dikarya</taxon>
        <taxon>Basidiomycota</taxon>
        <taxon>Agaricomycotina</taxon>
        <taxon>Agaricomycetes</taxon>
        <taxon>Auriculariales</taxon>
        <taxon>Exidiaceae</taxon>
        <taxon>Exidia</taxon>
    </lineage>
</organism>
<dbReference type="OrthoDB" id="3186724at2759"/>
<proteinExistence type="predicted"/>
<protein>
    <recommendedName>
        <fullName evidence="4">F-box domain-containing protein</fullName>
    </recommendedName>
</protein>
<evidence type="ECO:0000313" key="3">
    <source>
        <dbReference type="Proteomes" id="UP000077266"/>
    </source>
</evidence>
<feature type="compositionally biased region" description="Low complexity" evidence="1">
    <location>
        <begin position="494"/>
        <end position="526"/>
    </location>
</feature>
<feature type="region of interest" description="Disordered" evidence="1">
    <location>
        <begin position="470"/>
        <end position="529"/>
    </location>
</feature>
<evidence type="ECO:0008006" key="4">
    <source>
        <dbReference type="Google" id="ProtNLM"/>
    </source>
</evidence>
<keyword evidence="3" id="KW-1185">Reference proteome</keyword>
<evidence type="ECO:0000256" key="1">
    <source>
        <dbReference type="SAM" id="MobiDB-lite"/>
    </source>
</evidence>
<dbReference type="Proteomes" id="UP000077266">
    <property type="component" value="Unassembled WGS sequence"/>
</dbReference>
<gene>
    <name evidence="2" type="ORF">EXIGLDRAFT_706693</name>
</gene>
<sequence length="551" mass="60287">MSTFADTKVHTNLDSPARKLTWKIRTTTQSGPMESRATRRLQLLPLELLLVIFRQVVHLQPWQEKEDGARQECAFHAFALASISHDWRLAVLNDALLWMCVYVDLLRHAHNAQGYLLAVLAQTKECALDVVLCTDDEMHMDFIEHNLVQTLITRAYSMEVFPDGKLFHFNSSYSGLTPLLERLALRRSVHSSIPFKGILPDTPKLRELDIKDSLTQLLPEHALRKLVVLHLEEQDTSQLPVVHQGPSSGSVNMYMYSLKQLHVPGMGALCVRPGDVLPALEELDIMSVYGDNFDLTLLPAMPCLCRLGYTRIAGSFAVPDGGWAVPTGKNTEWWFEDICVLLEHAEAERAADGLKFKGTPLENITKGVNAVLRSGAAKSKDSVLHKLAEVLKIYSVVSYLKGLDGKALGLMWNDGIIVKRPSCKLFCNHGWDLYDYVTKVQPSKAKGDYVVCAGTGAVGAYRPPSPVADNSVLPSTMLPPPSTAGDDPEVSYNPQAAGGNAAAGPAAPSTPAPVSCKHSGTSTASSKRTRTAADGLFAIGDKFGKFKDAFL</sequence>
<dbReference type="EMBL" id="KV425951">
    <property type="protein sequence ID" value="KZV95808.1"/>
    <property type="molecule type" value="Genomic_DNA"/>
</dbReference>
<dbReference type="SUPFAM" id="SSF52058">
    <property type="entry name" value="L domain-like"/>
    <property type="match status" value="1"/>
</dbReference>
<evidence type="ECO:0000313" key="2">
    <source>
        <dbReference type="EMBL" id="KZV95808.1"/>
    </source>
</evidence>
<accession>A0A165K558</accession>